<organism evidence="3 4">
    <name type="scientific">Pyxidicoccus fallax</name>
    <dbReference type="NCBI Taxonomy" id="394095"/>
    <lineage>
        <taxon>Bacteria</taxon>
        <taxon>Pseudomonadati</taxon>
        <taxon>Myxococcota</taxon>
        <taxon>Myxococcia</taxon>
        <taxon>Myxococcales</taxon>
        <taxon>Cystobacterineae</taxon>
        <taxon>Myxococcaceae</taxon>
        <taxon>Pyxidicoccus</taxon>
    </lineage>
</organism>
<evidence type="ECO:0000313" key="4">
    <source>
        <dbReference type="Proteomes" id="UP000518300"/>
    </source>
</evidence>
<dbReference type="Proteomes" id="UP000518300">
    <property type="component" value="Unassembled WGS sequence"/>
</dbReference>
<proteinExistence type="predicted"/>
<feature type="transmembrane region" description="Helical" evidence="2">
    <location>
        <begin position="116"/>
        <end position="139"/>
    </location>
</feature>
<dbReference type="RefSeq" id="WP_169350080.1">
    <property type="nucleotide sequence ID" value="NZ_JABBJJ010000277.1"/>
</dbReference>
<feature type="transmembrane region" description="Helical" evidence="2">
    <location>
        <begin position="306"/>
        <end position="325"/>
    </location>
</feature>
<keyword evidence="2" id="KW-0472">Membrane</keyword>
<keyword evidence="2" id="KW-0812">Transmembrane</keyword>
<dbReference type="AlphaFoldDB" id="A0A848LSF5"/>
<feature type="transmembrane region" description="Helical" evidence="2">
    <location>
        <begin position="250"/>
        <end position="270"/>
    </location>
</feature>
<feature type="transmembrane region" description="Helical" evidence="2">
    <location>
        <begin position="276"/>
        <end position="294"/>
    </location>
</feature>
<evidence type="ECO:0000256" key="1">
    <source>
        <dbReference type="SAM" id="MobiDB-lite"/>
    </source>
</evidence>
<reference evidence="3 4" key="1">
    <citation type="submission" date="2020-04" db="EMBL/GenBank/DDBJ databases">
        <title>Draft genome of Pyxidicoccus fallax type strain.</title>
        <authorList>
            <person name="Whitworth D.E."/>
        </authorList>
    </citation>
    <scope>NUCLEOTIDE SEQUENCE [LARGE SCALE GENOMIC DNA]</scope>
    <source>
        <strain evidence="3 4">DSM 14698</strain>
    </source>
</reference>
<keyword evidence="4" id="KW-1185">Reference proteome</keyword>
<feature type="transmembrane region" description="Helical" evidence="2">
    <location>
        <begin position="337"/>
        <end position="359"/>
    </location>
</feature>
<sequence length="363" mass="40065">MAGSLAARAETEAPPDASPVAPVHEVPRARSPYIVSPVYDWAFFLLPPLLALGLGIAISGTAFSNASFRFFGQEKTGAGLLVGSIIHAHLVAVFFRSHGNPAIFRLYPLRFVLVPVLAWAAIRGSVVMAAAATVLATFWDVWHSGLQTFGFARIYDRNRGNPPESARRLDYWLNHLLYAGPILAGATMLDHFQSFEAFGDVGLPWLASVPARMTATHRAWTLGVLGVGTAFLAFYVVASLRLARRRHPPSFHKVFLLVTTGACSIYTWGFNSWGEAFFIMNLTHAVQYLALVWAQERGRILERVRHRSVVLALALFLVPVLAYGVGAELLDPDLESLYALTLVVSLMHFWYDGFIWSVARKQV</sequence>
<accession>A0A848LSF5</accession>
<evidence type="ECO:0000313" key="3">
    <source>
        <dbReference type="EMBL" id="NMO20875.1"/>
    </source>
</evidence>
<name>A0A848LSF5_9BACT</name>
<dbReference type="EMBL" id="JABBJJ010000277">
    <property type="protein sequence ID" value="NMO20875.1"/>
    <property type="molecule type" value="Genomic_DNA"/>
</dbReference>
<feature type="transmembrane region" description="Helical" evidence="2">
    <location>
        <begin position="38"/>
        <end position="58"/>
    </location>
</feature>
<evidence type="ECO:0008006" key="5">
    <source>
        <dbReference type="Google" id="ProtNLM"/>
    </source>
</evidence>
<comment type="caution">
    <text evidence="3">The sequence shown here is derived from an EMBL/GenBank/DDBJ whole genome shotgun (WGS) entry which is preliminary data.</text>
</comment>
<feature type="region of interest" description="Disordered" evidence="1">
    <location>
        <begin position="1"/>
        <end position="22"/>
    </location>
</feature>
<gene>
    <name evidence="3" type="ORF">HG543_39425</name>
</gene>
<evidence type="ECO:0000256" key="2">
    <source>
        <dbReference type="SAM" id="Phobius"/>
    </source>
</evidence>
<keyword evidence="2" id="KW-1133">Transmembrane helix</keyword>
<feature type="transmembrane region" description="Helical" evidence="2">
    <location>
        <begin position="78"/>
        <end position="95"/>
    </location>
</feature>
<feature type="transmembrane region" description="Helical" evidence="2">
    <location>
        <begin position="219"/>
        <end position="238"/>
    </location>
</feature>
<protein>
    <recommendedName>
        <fullName evidence="5">Transmembrane protein</fullName>
    </recommendedName>
</protein>